<name>A0A1H2V5R8_9FLAO</name>
<dbReference type="EMBL" id="FNND01000003">
    <property type="protein sequence ID" value="SDW63600.1"/>
    <property type="molecule type" value="Genomic_DNA"/>
</dbReference>
<evidence type="ECO:0000313" key="2">
    <source>
        <dbReference type="Proteomes" id="UP000182771"/>
    </source>
</evidence>
<evidence type="ECO:0000313" key="1">
    <source>
        <dbReference type="EMBL" id="SDW63600.1"/>
    </source>
</evidence>
<dbReference type="RefSeq" id="WP_016420443.1">
    <property type="nucleotide sequence ID" value="NZ_FNND01000003.1"/>
</dbReference>
<organism evidence="1 2">
    <name type="scientific">Capnocytophaga granulosa</name>
    <dbReference type="NCBI Taxonomy" id="45242"/>
    <lineage>
        <taxon>Bacteria</taxon>
        <taxon>Pseudomonadati</taxon>
        <taxon>Bacteroidota</taxon>
        <taxon>Flavobacteriia</taxon>
        <taxon>Flavobacteriales</taxon>
        <taxon>Flavobacteriaceae</taxon>
        <taxon>Capnocytophaga</taxon>
    </lineage>
</organism>
<keyword evidence="2" id="KW-1185">Reference proteome</keyword>
<dbReference type="PROSITE" id="PS51257">
    <property type="entry name" value="PROKAR_LIPOPROTEIN"/>
    <property type="match status" value="1"/>
</dbReference>
<dbReference type="AlphaFoldDB" id="A0A1H2V5R8"/>
<dbReference type="GeneID" id="85016992"/>
<proteinExistence type="predicted"/>
<evidence type="ECO:0008006" key="3">
    <source>
        <dbReference type="Google" id="ProtNLM"/>
    </source>
</evidence>
<protein>
    <recommendedName>
        <fullName evidence="3">Lipoprotein</fullName>
    </recommendedName>
</protein>
<sequence length="267" mass="31385">MKYFISLILILSITSCNLFQRQQKVEEDILVKEPEWPLVEDLLDITEKKLLEAINDGRGEISDTTTFGKFFTIERIPRQVYQQALKHRYNFLKKDSLAIKQESGVMTLPCKKQIVTLVDEGPTEDTQVTFYLYLGEIPDLEQYVVSRVVYRSREALFIDKQTGAEAEMGRNPLPTPDGKYVVDVYSDYFSIILTLYKVEKKRSFTFKKLITLEPRYWLLDYDEKEPEFFSNDGYLYMPTICRYFSEDIDKRTYVRIGIKNQSSVDNQ</sequence>
<gene>
    <name evidence="1" type="ORF">SAMN05444420_10373</name>
</gene>
<reference evidence="1 2" key="1">
    <citation type="submission" date="2016-10" db="EMBL/GenBank/DDBJ databases">
        <authorList>
            <person name="Varghese N."/>
            <person name="Submissions S."/>
        </authorList>
    </citation>
    <scope>NUCLEOTIDE SEQUENCE [LARGE SCALE GENOMIC DNA]</scope>
    <source>
        <strain evidence="1 2">DSM 11449</strain>
    </source>
</reference>
<dbReference type="OrthoDB" id="995425at2"/>
<accession>A0A1H2V5R8</accession>
<dbReference type="Proteomes" id="UP000182771">
    <property type="component" value="Unassembled WGS sequence"/>
</dbReference>
<comment type="caution">
    <text evidence="1">The sequence shown here is derived from an EMBL/GenBank/DDBJ whole genome shotgun (WGS) entry which is preliminary data.</text>
</comment>